<dbReference type="InterPro" id="IPR000089">
    <property type="entry name" value="Biotin_lipoyl"/>
</dbReference>
<dbReference type="InterPro" id="IPR005479">
    <property type="entry name" value="CPAse_ATP-bd"/>
</dbReference>
<evidence type="ECO:0000256" key="16">
    <source>
        <dbReference type="PIRSR" id="PIRSR001594-2"/>
    </source>
</evidence>
<evidence type="ECO:0000256" key="4">
    <source>
        <dbReference type="ARBA" id="ARBA00004956"/>
    </source>
</evidence>
<dbReference type="UniPathway" id="UPA00138"/>
<evidence type="ECO:0000256" key="14">
    <source>
        <dbReference type="PIRNR" id="PIRNR001594"/>
    </source>
</evidence>
<dbReference type="FunFam" id="3.40.50.20:FF:000010">
    <property type="entry name" value="Propionyl-CoA carboxylase subunit alpha"/>
    <property type="match status" value="1"/>
</dbReference>
<feature type="domain" description="Pyruvate carboxyltransferase" evidence="22">
    <location>
        <begin position="548"/>
        <end position="816"/>
    </location>
</feature>
<feature type="binding site" evidence="16">
    <location>
        <position position="890"/>
    </location>
    <ligand>
        <name>substrate</name>
    </ligand>
</feature>
<evidence type="ECO:0000256" key="17">
    <source>
        <dbReference type="PIRSR" id="PIRSR001594-3"/>
    </source>
</evidence>
<dbReference type="SUPFAM" id="SSF52440">
    <property type="entry name" value="PreATP-grasp domain"/>
    <property type="match status" value="1"/>
</dbReference>
<dbReference type="Gene3D" id="2.40.50.100">
    <property type="match status" value="1"/>
</dbReference>
<keyword evidence="7 14" id="KW-0436">Ligase</keyword>
<dbReference type="SUPFAM" id="SSF56059">
    <property type="entry name" value="Glutathione synthetase ATP-binding domain-like"/>
    <property type="match status" value="1"/>
</dbReference>
<dbReference type="CDD" id="cd06850">
    <property type="entry name" value="biotinyl_domain"/>
    <property type="match status" value="1"/>
</dbReference>
<keyword evidence="26" id="KW-1185">Reference proteome</keyword>
<comment type="function">
    <text evidence="2">This protein is a component of the acetyl coenzyme A carboxylase complex; first, biotin carboxylase catalyzes the carboxylation of the carrier protein and then the transcarboxylase transfers the carboxyl group to form malonyl-CoA.</text>
</comment>
<dbReference type="GO" id="GO:0004075">
    <property type="term" value="F:biotin carboxylase activity"/>
    <property type="evidence" value="ECO:0007669"/>
    <property type="project" value="UniProtKB-EC"/>
</dbReference>
<gene>
    <name evidence="23" type="ORF">DC077_08930</name>
    <name evidence="24" type="ORF">DC078_09815</name>
</gene>
<dbReference type="InterPro" id="IPR003379">
    <property type="entry name" value="Carboxylase_cons_dom"/>
</dbReference>
<dbReference type="PROSITE" id="PS50991">
    <property type="entry name" value="PYR_CT"/>
    <property type="match status" value="1"/>
</dbReference>
<evidence type="ECO:0000259" key="20">
    <source>
        <dbReference type="PROSITE" id="PS50975"/>
    </source>
</evidence>
<feature type="binding site" evidence="16">
    <location>
        <position position="629"/>
    </location>
    <ligand>
        <name>substrate</name>
    </ligand>
</feature>
<dbReference type="Gene3D" id="3.30.470.20">
    <property type="entry name" value="ATP-grasp fold, B domain"/>
    <property type="match status" value="1"/>
</dbReference>
<comment type="pathway">
    <text evidence="4">Lipid metabolism; malonyl-CoA biosynthesis; malonyl-CoA from acetyl-CoA: step 1/1.</text>
</comment>
<proteinExistence type="predicted"/>
<dbReference type="CDD" id="cd07937">
    <property type="entry name" value="DRE_TIM_PC_TC_5S"/>
    <property type="match status" value="1"/>
</dbReference>
<feature type="domain" description="Biotin carboxylation" evidence="21">
    <location>
        <begin position="10"/>
        <end position="464"/>
    </location>
</feature>
<dbReference type="InterPro" id="IPR005482">
    <property type="entry name" value="Biotin_COase_C"/>
</dbReference>
<dbReference type="InterPro" id="IPR005930">
    <property type="entry name" value="Pyruv_COase"/>
</dbReference>
<feature type="binding site" evidence="16">
    <location>
        <position position="210"/>
    </location>
    <ligand>
        <name>ATP</name>
        <dbReference type="ChEBI" id="CHEBI:30616"/>
    </ligand>
</feature>
<evidence type="ECO:0000256" key="10">
    <source>
        <dbReference type="ARBA" id="ARBA00022840"/>
    </source>
</evidence>
<evidence type="ECO:0000313" key="26">
    <source>
        <dbReference type="Proteomes" id="UP000245217"/>
    </source>
</evidence>
<dbReference type="Proteomes" id="UP000245217">
    <property type="component" value="Unassembled WGS sequence"/>
</dbReference>
<dbReference type="InterPro" id="IPR011054">
    <property type="entry name" value="Rudment_hybrid_motif"/>
</dbReference>
<feature type="binding site" evidence="16">
    <location>
        <position position="245"/>
    </location>
    <ligand>
        <name>ATP</name>
        <dbReference type="ChEBI" id="CHEBI:30616"/>
    </ligand>
</feature>
<feature type="modified residue" description="N6-biotinyllysine" evidence="18">
    <location>
        <position position="1126"/>
    </location>
</feature>
<dbReference type="Pfam" id="PF02785">
    <property type="entry name" value="Biotin_carb_C"/>
    <property type="match status" value="1"/>
</dbReference>
<dbReference type="PROSITE" id="PS50975">
    <property type="entry name" value="ATP_GRASP"/>
    <property type="match status" value="1"/>
</dbReference>
<dbReference type="PANTHER" id="PTHR43778">
    <property type="entry name" value="PYRUVATE CARBOXYLASE"/>
    <property type="match status" value="1"/>
</dbReference>
<comment type="cofactor">
    <cofactor evidence="1 14">
        <name>biotin</name>
        <dbReference type="ChEBI" id="CHEBI:57586"/>
    </cofactor>
</comment>
<dbReference type="GO" id="GO:0004736">
    <property type="term" value="F:pyruvate carboxylase activity"/>
    <property type="evidence" value="ECO:0007669"/>
    <property type="project" value="UniProtKB-EC"/>
</dbReference>
<dbReference type="InterPro" id="IPR055268">
    <property type="entry name" value="PCB-like"/>
</dbReference>
<dbReference type="NCBIfam" id="NF009554">
    <property type="entry name" value="PRK12999.1"/>
    <property type="match status" value="1"/>
</dbReference>
<dbReference type="PROSITE" id="PS50979">
    <property type="entry name" value="BC"/>
    <property type="match status" value="1"/>
</dbReference>
<dbReference type="EMBL" id="QEWW01000008">
    <property type="protein sequence ID" value="PWD83810.1"/>
    <property type="molecule type" value="Genomic_DNA"/>
</dbReference>
<dbReference type="OrthoDB" id="9760256at2"/>
<evidence type="ECO:0000256" key="3">
    <source>
        <dbReference type="ARBA" id="ARBA00004742"/>
    </source>
</evidence>
<dbReference type="Pfam" id="PF00682">
    <property type="entry name" value="HMGL-like"/>
    <property type="match status" value="1"/>
</dbReference>
<dbReference type="InterPro" id="IPR005481">
    <property type="entry name" value="BC-like_N"/>
</dbReference>
<evidence type="ECO:0000313" key="25">
    <source>
        <dbReference type="Proteomes" id="UP000245059"/>
    </source>
</evidence>
<evidence type="ECO:0000259" key="22">
    <source>
        <dbReference type="PROSITE" id="PS50991"/>
    </source>
</evidence>
<dbReference type="EMBL" id="QEWV01000015">
    <property type="protein sequence ID" value="PWD89632.1"/>
    <property type="molecule type" value="Genomic_DNA"/>
</dbReference>
<comment type="subunit">
    <text evidence="5">Acetyl-CoA carboxylase is a heterohexamer of biotin carboxyl carrier protein, biotin carboxylase and the two subunits of carboxyl transferase in a 2:2 complex.</text>
</comment>
<evidence type="ECO:0000256" key="9">
    <source>
        <dbReference type="ARBA" id="ARBA00022741"/>
    </source>
</evidence>
<dbReference type="InterPro" id="IPR001882">
    <property type="entry name" value="Biotin_BS"/>
</dbReference>
<name>A0A2U2AL28_9GAMM</name>
<dbReference type="Gene3D" id="3.20.20.70">
    <property type="entry name" value="Aldolase class I"/>
    <property type="match status" value="1"/>
</dbReference>
<evidence type="ECO:0000256" key="6">
    <source>
        <dbReference type="ARBA" id="ARBA00022432"/>
    </source>
</evidence>
<accession>A0A2U2AL28</accession>
<dbReference type="NCBIfam" id="NF006761">
    <property type="entry name" value="PRK09282.1"/>
    <property type="match status" value="1"/>
</dbReference>
<feature type="domain" description="ATP-grasp" evidence="20">
    <location>
        <begin position="130"/>
        <end position="328"/>
    </location>
</feature>
<dbReference type="Pfam" id="PF00289">
    <property type="entry name" value="Biotin_carb_N"/>
    <property type="match status" value="1"/>
</dbReference>
<evidence type="ECO:0000256" key="8">
    <source>
        <dbReference type="ARBA" id="ARBA00022723"/>
    </source>
</evidence>
<evidence type="ECO:0000256" key="11">
    <source>
        <dbReference type="ARBA" id="ARBA00023267"/>
    </source>
</evidence>
<evidence type="ECO:0000259" key="21">
    <source>
        <dbReference type="PROSITE" id="PS50979"/>
    </source>
</evidence>
<comment type="caution">
    <text evidence="23">The sequence shown here is derived from an EMBL/GenBank/DDBJ whole genome shotgun (WGS) entry which is preliminary data.</text>
</comment>
<evidence type="ECO:0000313" key="24">
    <source>
        <dbReference type="EMBL" id="PWD89632.1"/>
    </source>
</evidence>
<dbReference type="FunFam" id="2.40.50.100:FF:000003">
    <property type="entry name" value="Acetyl-CoA carboxylase biotin carboxyl carrier protein"/>
    <property type="match status" value="1"/>
</dbReference>
<feature type="modified residue" description="N6-carboxylysine" evidence="18">
    <location>
        <position position="726"/>
    </location>
</feature>
<feature type="binding site" evidence="17">
    <location>
        <position position="757"/>
    </location>
    <ligand>
        <name>Mn(2+)</name>
        <dbReference type="ChEBI" id="CHEBI:29035"/>
    </ligand>
</feature>
<evidence type="ECO:0000313" key="23">
    <source>
        <dbReference type="EMBL" id="PWD83810.1"/>
    </source>
</evidence>
<feature type="binding site" evidence="17">
    <location>
        <position position="557"/>
    </location>
    <ligand>
        <name>Mn(2+)</name>
        <dbReference type="ChEBI" id="CHEBI:29035"/>
    </ligand>
</feature>
<dbReference type="SUPFAM" id="SSF51246">
    <property type="entry name" value="Rudiment single hybrid motif"/>
    <property type="match status" value="1"/>
</dbReference>
<comment type="catalytic activity">
    <reaction evidence="14">
        <text>hydrogencarbonate + pyruvate + ATP = oxaloacetate + ADP + phosphate + H(+)</text>
        <dbReference type="Rhea" id="RHEA:20844"/>
        <dbReference type="ChEBI" id="CHEBI:15361"/>
        <dbReference type="ChEBI" id="CHEBI:15378"/>
        <dbReference type="ChEBI" id="CHEBI:16452"/>
        <dbReference type="ChEBI" id="CHEBI:17544"/>
        <dbReference type="ChEBI" id="CHEBI:30616"/>
        <dbReference type="ChEBI" id="CHEBI:43474"/>
        <dbReference type="ChEBI" id="CHEBI:456216"/>
        <dbReference type="EC" id="6.4.1.1"/>
    </reaction>
</comment>
<dbReference type="InterPro" id="IPR000891">
    <property type="entry name" value="PYR_CT"/>
</dbReference>
<dbReference type="GO" id="GO:0005737">
    <property type="term" value="C:cytoplasm"/>
    <property type="evidence" value="ECO:0007669"/>
    <property type="project" value="TreeGrafter"/>
</dbReference>
<feature type="binding site" evidence="16">
    <location>
        <position position="126"/>
    </location>
    <ligand>
        <name>ATP</name>
        <dbReference type="ChEBI" id="CHEBI:30616"/>
    </ligand>
</feature>
<dbReference type="InterPro" id="IPR016185">
    <property type="entry name" value="PreATP-grasp_dom_sf"/>
</dbReference>
<dbReference type="PROSITE" id="PS50968">
    <property type="entry name" value="BIOTINYL_LIPOYL"/>
    <property type="match status" value="1"/>
</dbReference>
<dbReference type="Pfam" id="PF02786">
    <property type="entry name" value="CPSase_L_D2"/>
    <property type="match status" value="1"/>
</dbReference>
<dbReference type="PROSITE" id="PS00867">
    <property type="entry name" value="CPSASE_2"/>
    <property type="match status" value="1"/>
</dbReference>
<keyword evidence="9 14" id="KW-0547">Nucleotide-binding</keyword>
<evidence type="ECO:0000256" key="15">
    <source>
        <dbReference type="PIRSR" id="PIRSR001594-1"/>
    </source>
</evidence>
<dbReference type="AlphaFoldDB" id="A0A2U2AL28"/>
<dbReference type="Pfam" id="PF02436">
    <property type="entry name" value="PYC_OADA"/>
    <property type="match status" value="1"/>
</dbReference>
<comment type="catalytic activity">
    <reaction evidence="13">
        <text>N(6)-biotinyl-L-lysyl-[protein] + hydrogencarbonate + ATP = N(6)-carboxybiotinyl-L-lysyl-[protein] + ADP + phosphate + H(+)</text>
        <dbReference type="Rhea" id="RHEA:13501"/>
        <dbReference type="Rhea" id="RHEA-COMP:10505"/>
        <dbReference type="Rhea" id="RHEA-COMP:10506"/>
        <dbReference type="ChEBI" id="CHEBI:15378"/>
        <dbReference type="ChEBI" id="CHEBI:17544"/>
        <dbReference type="ChEBI" id="CHEBI:30616"/>
        <dbReference type="ChEBI" id="CHEBI:43474"/>
        <dbReference type="ChEBI" id="CHEBI:83144"/>
        <dbReference type="ChEBI" id="CHEBI:83145"/>
        <dbReference type="ChEBI" id="CHEBI:456216"/>
        <dbReference type="EC" id="6.3.4.14"/>
    </reaction>
</comment>
<protein>
    <recommendedName>
        <fullName evidence="14">Pyruvate carboxylase</fullName>
        <ecNumber evidence="14">6.4.1.1</ecNumber>
    </recommendedName>
</protein>
<feature type="active site" evidence="15">
    <location>
        <position position="303"/>
    </location>
</feature>
<dbReference type="FunFam" id="3.20.20.70:FF:000033">
    <property type="entry name" value="Pyruvate carboxylase"/>
    <property type="match status" value="1"/>
</dbReference>
<evidence type="ECO:0000259" key="19">
    <source>
        <dbReference type="PROSITE" id="PS50968"/>
    </source>
</evidence>
<dbReference type="GO" id="GO:0006094">
    <property type="term" value="P:gluconeogenesis"/>
    <property type="evidence" value="ECO:0007669"/>
    <property type="project" value="UniProtKB-UniPathway"/>
</dbReference>
<dbReference type="Pfam" id="PF00364">
    <property type="entry name" value="Biotin_lipoyl"/>
    <property type="match status" value="1"/>
</dbReference>
<dbReference type="PIRSF" id="PIRSF001594">
    <property type="entry name" value="Pyruv_carbox"/>
    <property type="match status" value="1"/>
</dbReference>
<comment type="function">
    <text evidence="14">Catalyzes a 2-step reaction, involving the ATP-dependent carboxylation of the covalently attached biotin in the first step and the transfer of the carboxyl group to pyruvate in the second.</text>
</comment>
<organism evidence="23 25">
    <name type="scientific">Ignatzschineria cameli</name>
    <dbReference type="NCBI Taxonomy" id="2182793"/>
    <lineage>
        <taxon>Bacteria</taxon>
        <taxon>Pseudomonadati</taxon>
        <taxon>Pseudomonadota</taxon>
        <taxon>Gammaproteobacteria</taxon>
        <taxon>Cardiobacteriales</taxon>
        <taxon>Ignatzschineriaceae</taxon>
        <taxon>Ignatzschineria</taxon>
    </lineage>
</organism>
<dbReference type="SUPFAM" id="SSF51569">
    <property type="entry name" value="Aldolase"/>
    <property type="match status" value="1"/>
</dbReference>
<evidence type="ECO:0000256" key="18">
    <source>
        <dbReference type="PIRSR" id="PIRSR001594-4"/>
    </source>
</evidence>
<keyword evidence="10 14" id="KW-0067">ATP-binding</keyword>
<reference evidence="23" key="1">
    <citation type="journal article" date="2018" name="Genome Announc.">
        <title>Ignatzschineria cameli sp. nov., isolated from necrotic foot tissue of dromedaries (Camelus dromedarius) and associated maggots (Wohlfahrtia species) in Dubai.</title>
        <authorList>
            <person name="Tsang C.C."/>
            <person name="Tang J.Y."/>
            <person name="Fong J.Y."/>
            <person name="Kinne J."/>
            <person name="Lee H.H."/>
            <person name="Joseph M."/>
            <person name="Jose S."/>
            <person name="Schuster R.K."/>
            <person name="Tang Y."/>
            <person name="Sivakumar S."/>
            <person name="Chen J.H."/>
            <person name="Teng J.L."/>
            <person name="Lau S.K."/>
            <person name="Wernery U."/>
            <person name="Woo P.C."/>
        </authorList>
    </citation>
    <scope>NUCLEOTIDE SEQUENCE</scope>
    <source>
        <strain evidence="23">UAE-HKU57</strain>
        <strain evidence="24">UAE-HKU58</strain>
    </source>
</reference>
<dbReference type="InterPro" id="IPR011764">
    <property type="entry name" value="Biotin_carboxylation_dom"/>
</dbReference>
<dbReference type="GO" id="GO:0046872">
    <property type="term" value="F:metal ion binding"/>
    <property type="evidence" value="ECO:0007669"/>
    <property type="project" value="UniProtKB-KW"/>
</dbReference>
<dbReference type="NCBIfam" id="TIGR01235">
    <property type="entry name" value="pyruv_carbox"/>
    <property type="match status" value="1"/>
</dbReference>
<evidence type="ECO:0000256" key="12">
    <source>
        <dbReference type="ARBA" id="ARBA00023268"/>
    </source>
</evidence>
<keyword evidence="12" id="KW-0511">Multifunctional enzyme</keyword>
<keyword evidence="6" id="KW-0312">Gluconeogenesis</keyword>
<dbReference type="PROSITE" id="PS00866">
    <property type="entry name" value="CPSASE_1"/>
    <property type="match status" value="1"/>
</dbReference>
<keyword evidence="8 17" id="KW-0479">Metal-binding</keyword>
<dbReference type="Proteomes" id="UP000245059">
    <property type="component" value="Unassembled WGS sequence"/>
</dbReference>
<evidence type="ECO:0000256" key="7">
    <source>
        <dbReference type="ARBA" id="ARBA00022598"/>
    </source>
</evidence>
<dbReference type="PROSITE" id="PS00188">
    <property type="entry name" value="BIOTIN"/>
    <property type="match status" value="1"/>
</dbReference>
<feature type="domain" description="Lipoyl-binding" evidence="19">
    <location>
        <begin position="1085"/>
        <end position="1160"/>
    </location>
</feature>
<dbReference type="InterPro" id="IPR011761">
    <property type="entry name" value="ATP-grasp"/>
</dbReference>
<dbReference type="SUPFAM" id="SSF89000">
    <property type="entry name" value="post-HMGL domain-like"/>
    <property type="match status" value="1"/>
</dbReference>
<comment type="pathway">
    <text evidence="3">Carbohydrate biosynthesis; gluconeogenesis.</text>
</comment>
<dbReference type="InterPro" id="IPR011053">
    <property type="entry name" value="Single_hybrid_motif"/>
</dbReference>
<dbReference type="SUPFAM" id="SSF51230">
    <property type="entry name" value="Single hybrid motif"/>
    <property type="match status" value="1"/>
</dbReference>
<dbReference type="InterPro" id="IPR013785">
    <property type="entry name" value="Aldolase_TIM"/>
</dbReference>
<sequence length="1161" mass="128560">MSVESSSDRKIKKILVANRSEIAIRIIRAAAELGIKTVGIYAEQDRRAAHRFNADESYVVGKGKLPLEAYLDIEDIIRIAKETNTDAIHPGYGFLAENPDFAKACRENGIIFIGPSYDVLNTLGNKVAARNAAIAAGVPVMPASEALPRDEESIKRIAKEIGYPVMLKASWGGGGRGMRAIYDESTLMDSVREARGESLAAFGNDEVYFEKLIERARHVEVQLLGDQHGNIVHLWERDCSVQRRHQKVVERAPAPYLSQEKREEICESALKLGKAVNYSNAGTVEFLMDADTEQFYFIEVNPRIQVEHTVTEEVTGVDLVKAQIQVAEGAKIGSSEMVVPPQAEIKLKGSALQCRVTTEDPANNFLPGTGTIIAYRSPAGFGIRLDGGTAYSGAVISPYYDSLLVKVTTWGNNDLEAIERMDRALREFRIRGVSTNLSFVENVINHPKFIAGDYTTKFIDQNPELFDLKERQDRSNSILKFLGDVAVNGHPELEGRSIPKHFIKPILPQIERGAIERREGAPVKGSRDLLLELGPKGFSEWMREQKEVLITDTTMRDAHQSLFATRMRSHDLWEIAPYYAKLMPELFSLECWGGATFDVSMRFLNEDPWERLVRLREMIPGTLFQMLLRGVNGVGYTSYPDNVIQYFVKQAAEKGIDLFRIFDSLNIVDNMRISIDSVLESGKLVEGTICYTADLFDAKRPKYHLNYYVKLAKELEKAGAHIIGIKDMAGVCRPEAARALVKALKEEIELPIHFHTHDTSGMSAASVLAAVDAGVDAVDAAMDSLSGLTSQPPMGSIIHALKGSERASRIDVDAMHQISTYWEGVRSIYAPFESTLRSGTSDVYNHEMPGGQYTNLREQARSMGLEPRWNEVSKAYAEVNQLLGDIVKVTPSSKVVGDMALMMVTQDITAEDVLDPNREIAFPQSVVGLLKGELGIPEGGFPENITAKVLKEEKPIEGRPGAHLPPVDLVAEKENLEAALGYEVSETDLASYLMYPAVFKAFKAHQEKYGNVSNIPSKIFFYGPEKDTYHTVELEQGKDLLIKLLAISLPDATGHCNVFFELNGEIRAFSIPKNELASDLPLREKREKGNPYHVAAMMPGVVGTVHVKVGDIVKEGDAIVTLEAMKMETTIRAEASGAIERVLVEKGDVVEAEDLLVEIDQ</sequence>
<reference evidence="25 26" key="2">
    <citation type="submission" date="2018-05" db="EMBL/GenBank/DDBJ databases">
        <title>Ignatzschineria dubaiensis sp. nov., isolated from necrotic foot tissues of dromedaries (Camelus dromedarius) and associated maggots in Dubai, United Arab Emirates.</title>
        <authorList>
            <person name="Tsang C.C."/>
            <person name="Tang J.Y.M."/>
            <person name="Fong J.Y.H."/>
            <person name="Kinne J."/>
            <person name="Lee H.H."/>
            <person name="Joseph M."/>
            <person name="Jose S."/>
            <person name="Schuster R.K."/>
            <person name="Tang Y."/>
            <person name="Sivakumar S."/>
            <person name="Chen J.H.K."/>
            <person name="Teng J.L.L."/>
            <person name="Lau S.K.P."/>
            <person name="Wernery U."/>
            <person name="Woo P.C.Y."/>
        </authorList>
    </citation>
    <scope>NUCLEOTIDE SEQUENCE [LARGE SCALE GENOMIC DNA]</scope>
    <source>
        <strain evidence="25">UAE-HKU57</strain>
        <strain evidence="26">UAE-HKU58</strain>
    </source>
</reference>
<evidence type="ECO:0000256" key="2">
    <source>
        <dbReference type="ARBA" id="ARBA00003761"/>
    </source>
</evidence>
<evidence type="ECO:0000256" key="5">
    <source>
        <dbReference type="ARBA" id="ARBA00011750"/>
    </source>
</evidence>
<dbReference type="GO" id="GO:0005524">
    <property type="term" value="F:ATP binding"/>
    <property type="evidence" value="ECO:0007669"/>
    <property type="project" value="UniProtKB-UniRule"/>
</dbReference>
<dbReference type="PANTHER" id="PTHR43778:SF2">
    <property type="entry name" value="PYRUVATE CARBOXYLASE, MITOCHONDRIAL"/>
    <property type="match status" value="1"/>
</dbReference>
<dbReference type="SMART" id="SM00878">
    <property type="entry name" value="Biotin_carb_C"/>
    <property type="match status" value="1"/>
</dbReference>
<evidence type="ECO:0000256" key="1">
    <source>
        <dbReference type="ARBA" id="ARBA00001953"/>
    </source>
</evidence>
<evidence type="ECO:0000256" key="13">
    <source>
        <dbReference type="ARBA" id="ARBA00048600"/>
    </source>
</evidence>
<keyword evidence="11 14" id="KW-0092">Biotin</keyword>
<feature type="binding site" evidence="17">
    <location>
        <position position="755"/>
    </location>
    <ligand>
        <name>Mn(2+)</name>
        <dbReference type="ChEBI" id="CHEBI:29035"/>
    </ligand>
</feature>
<feature type="binding site" description="via carbamate group" evidence="17">
    <location>
        <position position="726"/>
    </location>
    <ligand>
        <name>Mn(2+)</name>
        <dbReference type="ChEBI" id="CHEBI:29035"/>
    </ligand>
</feature>
<keyword evidence="23" id="KW-0670">Pyruvate</keyword>
<dbReference type="EC" id="6.4.1.1" evidence="14"/>
<dbReference type="Gene3D" id="3.10.600.10">
    <property type="entry name" value="pyruvate carboxylase f1077a mutant domain"/>
    <property type="match status" value="1"/>
</dbReference>
<dbReference type="RefSeq" id="WP_109202348.1">
    <property type="nucleotide sequence ID" value="NZ_QEWS01000016.1"/>
</dbReference>